<proteinExistence type="predicted"/>
<dbReference type="EMBL" id="BMAV01012750">
    <property type="protein sequence ID" value="GFY59702.1"/>
    <property type="molecule type" value="Genomic_DNA"/>
</dbReference>
<reference evidence="1" key="1">
    <citation type="submission" date="2020-08" db="EMBL/GenBank/DDBJ databases">
        <title>Multicomponent nature underlies the extraordinary mechanical properties of spider dragline silk.</title>
        <authorList>
            <person name="Kono N."/>
            <person name="Nakamura H."/>
            <person name="Mori M."/>
            <person name="Yoshida Y."/>
            <person name="Ohtoshi R."/>
            <person name="Malay A.D."/>
            <person name="Moran D.A.P."/>
            <person name="Tomita M."/>
            <person name="Numata K."/>
            <person name="Arakawa K."/>
        </authorList>
    </citation>
    <scope>NUCLEOTIDE SEQUENCE</scope>
</reference>
<organism evidence="1 2">
    <name type="scientific">Trichonephila inaurata madagascariensis</name>
    <dbReference type="NCBI Taxonomy" id="2747483"/>
    <lineage>
        <taxon>Eukaryota</taxon>
        <taxon>Metazoa</taxon>
        <taxon>Ecdysozoa</taxon>
        <taxon>Arthropoda</taxon>
        <taxon>Chelicerata</taxon>
        <taxon>Arachnida</taxon>
        <taxon>Araneae</taxon>
        <taxon>Araneomorphae</taxon>
        <taxon>Entelegynae</taxon>
        <taxon>Araneoidea</taxon>
        <taxon>Nephilidae</taxon>
        <taxon>Trichonephila</taxon>
        <taxon>Trichonephila inaurata</taxon>
    </lineage>
</organism>
<accession>A0A8X7CAX1</accession>
<name>A0A8X7CAX1_9ARAC</name>
<dbReference type="AlphaFoldDB" id="A0A8X7CAX1"/>
<gene>
    <name evidence="1" type="ORF">TNIN_14551</name>
</gene>
<protein>
    <submittedName>
        <fullName evidence="1">Uncharacterized protein</fullName>
    </submittedName>
</protein>
<comment type="caution">
    <text evidence="1">The sequence shown here is derived from an EMBL/GenBank/DDBJ whole genome shotgun (WGS) entry which is preliminary data.</text>
</comment>
<keyword evidence="2" id="KW-1185">Reference proteome</keyword>
<dbReference type="Proteomes" id="UP000886998">
    <property type="component" value="Unassembled WGS sequence"/>
</dbReference>
<evidence type="ECO:0000313" key="2">
    <source>
        <dbReference type="Proteomes" id="UP000886998"/>
    </source>
</evidence>
<feature type="non-terminal residue" evidence="1">
    <location>
        <position position="1"/>
    </location>
</feature>
<sequence>MDNACLCCFEYAEILKTEVSEETVKKDLNGKNQQVVPLPVDAVWYDQASHFPAFYVKRNQMVSLSRMSEKP</sequence>
<evidence type="ECO:0000313" key="1">
    <source>
        <dbReference type="EMBL" id="GFY59702.1"/>
    </source>
</evidence>